<dbReference type="Gene3D" id="1.10.510.10">
    <property type="entry name" value="Transferase(Phosphotransferase) domain 1"/>
    <property type="match status" value="1"/>
</dbReference>
<proteinExistence type="predicted"/>
<evidence type="ECO:0000313" key="2">
    <source>
        <dbReference type="Proteomes" id="UP000799118"/>
    </source>
</evidence>
<name>A0A6A4IGG3_9AGAR</name>
<dbReference type="OrthoDB" id="3250044at2759"/>
<dbReference type="InterPro" id="IPR011009">
    <property type="entry name" value="Kinase-like_dom_sf"/>
</dbReference>
<keyword evidence="2" id="KW-1185">Reference proteome</keyword>
<dbReference type="Proteomes" id="UP000799118">
    <property type="component" value="Unassembled WGS sequence"/>
</dbReference>
<reference evidence="1" key="1">
    <citation type="journal article" date="2019" name="Environ. Microbiol.">
        <title>Fungal ecological strategies reflected in gene transcription - a case study of two litter decomposers.</title>
        <authorList>
            <person name="Barbi F."/>
            <person name="Kohler A."/>
            <person name="Barry K."/>
            <person name="Baskaran P."/>
            <person name="Daum C."/>
            <person name="Fauchery L."/>
            <person name="Ihrmark K."/>
            <person name="Kuo A."/>
            <person name="LaButti K."/>
            <person name="Lipzen A."/>
            <person name="Morin E."/>
            <person name="Grigoriev I.V."/>
            <person name="Henrissat B."/>
            <person name="Lindahl B."/>
            <person name="Martin F."/>
        </authorList>
    </citation>
    <scope>NUCLEOTIDE SEQUENCE</scope>
    <source>
        <strain evidence="1">JB14</strain>
    </source>
</reference>
<gene>
    <name evidence="1" type="ORF">BT96DRAFT_1012611</name>
</gene>
<organism evidence="1 2">
    <name type="scientific">Gymnopus androsaceus JB14</name>
    <dbReference type="NCBI Taxonomy" id="1447944"/>
    <lineage>
        <taxon>Eukaryota</taxon>
        <taxon>Fungi</taxon>
        <taxon>Dikarya</taxon>
        <taxon>Basidiomycota</taxon>
        <taxon>Agaricomycotina</taxon>
        <taxon>Agaricomycetes</taxon>
        <taxon>Agaricomycetidae</taxon>
        <taxon>Agaricales</taxon>
        <taxon>Marasmiineae</taxon>
        <taxon>Omphalotaceae</taxon>
        <taxon>Gymnopus</taxon>
    </lineage>
</organism>
<accession>A0A6A4IGG3</accession>
<dbReference type="EMBL" id="ML769387">
    <property type="protein sequence ID" value="KAE9409669.1"/>
    <property type="molecule type" value="Genomic_DNA"/>
</dbReference>
<sequence>MSSPLDSSLTSKQAEIVTLCDNDVQIALKNYSIPRVLFFQTCVVKFNTDADLLNEEVYECFSWNGIHYLVMEKIDLPTVETWISDSDACNEAEEQSRFDMACKAVANVPPISLHSLPSCRRRDWSHRRQVRPDPKLLIAVLRGAPPLVLNIAHEPLVMVQGDINPRNFLIDPETLHVTIIDFGCISILPRSFVSFTLHATRDNFINGIAKSLGWERSENLEALVAATGIYAQMAGKRFGLDERGLPVHVQKA</sequence>
<dbReference type="AlphaFoldDB" id="A0A6A4IGG3"/>
<protein>
    <submittedName>
        <fullName evidence="1">Uncharacterized protein</fullName>
    </submittedName>
</protein>
<dbReference type="SUPFAM" id="SSF56112">
    <property type="entry name" value="Protein kinase-like (PK-like)"/>
    <property type="match status" value="1"/>
</dbReference>
<evidence type="ECO:0000313" key="1">
    <source>
        <dbReference type="EMBL" id="KAE9409669.1"/>
    </source>
</evidence>